<keyword evidence="1" id="KW-0472">Membrane</keyword>
<gene>
    <name evidence="2" type="ORF">Peternella1_18</name>
</gene>
<name>A0A8E5EBN0_9CAUD</name>
<dbReference type="EMBL" id="MT732475">
    <property type="protein sequence ID" value="QQV91554.1"/>
    <property type="molecule type" value="Genomic_DNA"/>
</dbReference>
<feature type="transmembrane region" description="Helical" evidence="1">
    <location>
        <begin position="42"/>
        <end position="59"/>
    </location>
</feature>
<organism evidence="2 3">
    <name type="scientific">Winogradskyella phage Peternella_1</name>
    <dbReference type="NCBI Taxonomy" id="2745699"/>
    <lineage>
        <taxon>Viruses</taxon>
        <taxon>Duplodnaviria</taxon>
        <taxon>Heunggongvirae</taxon>
        <taxon>Uroviricota</taxon>
        <taxon>Caudoviricetes</taxon>
        <taxon>Winoviridae</taxon>
        <taxon>Peternellavirus</taxon>
        <taxon>Peternellavirus peternella</taxon>
    </lineage>
</organism>
<sequence length="113" mass="12862">MQSKKQSFTEALSNTAVGFIVSYISTFLIFPLVGFTSSPGKNLIITCYFTIVSILRGYVIRRWFNNKGSVPKIKRVTCPDGSDFMLHCFECEIEMPVNEKNNNYFCSNCGLRH</sequence>
<dbReference type="Pfam" id="PF23858">
    <property type="entry name" value="DUF7220"/>
    <property type="match status" value="1"/>
</dbReference>
<keyword evidence="3" id="KW-1185">Reference proteome</keyword>
<keyword evidence="1" id="KW-1133">Transmembrane helix</keyword>
<evidence type="ECO:0000313" key="2">
    <source>
        <dbReference type="EMBL" id="QQV91554.1"/>
    </source>
</evidence>
<evidence type="ECO:0000256" key="1">
    <source>
        <dbReference type="SAM" id="Phobius"/>
    </source>
</evidence>
<dbReference type="Proteomes" id="UP000693777">
    <property type="component" value="Segment"/>
</dbReference>
<keyword evidence="1" id="KW-0812">Transmembrane</keyword>
<protein>
    <submittedName>
        <fullName evidence="2">Uncharacterized protein</fullName>
    </submittedName>
</protein>
<evidence type="ECO:0000313" key="3">
    <source>
        <dbReference type="Proteomes" id="UP000693777"/>
    </source>
</evidence>
<proteinExistence type="predicted"/>
<accession>A0A8E5EBN0</accession>
<dbReference type="InterPro" id="IPR055644">
    <property type="entry name" value="DUF7220"/>
</dbReference>
<reference evidence="2" key="1">
    <citation type="submission" date="2020-07" db="EMBL/GenBank/DDBJ databases">
        <title>Highly diverse flavobacterial phages as mortality factor during North Sea spring blooms.</title>
        <authorList>
            <person name="Bartlau N."/>
            <person name="Wichels A."/>
            <person name="Krohne G."/>
            <person name="Adriaenssens E.M."/>
            <person name="Heins A."/>
            <person name="Fuchs B.M."/>
            <person name="Amann R."/>
            <person name="Moraru C."/>
        </authorList>
    </citation>
    <scope>NUCLEOTIDE SEQUENCE</scope>
</reference>
<feature type="transmembrane region" description="Helical" evidence="1">
    <location>
        <begin position="12"/>
        <end position="36"/>
    </location>
</feature>